<comment type="caution">
    <text evidence="5">The sequence shown here is derived from an EMBL/GenBank/DDBJ whole genome shotgun (WGS) entry which is preliminary data.</text>
</comment>
<dbReference type="GO" id="GO:0006974">
    <property type="term" value="P:DNA damage response"/>
    <property type="evidence" value="ECO:0007669"/>
    <property type="project" value="InterPro"/>
</dbReference>
<evidence type="ECO:0000313" key="6">
    <source>
        <dbReference type="Proteomes" id="UP001432322"/>
    </source>
</evidence>
<keyword evidence="6" id="KW-1185">Reference proteome</keyword>
<accession>A0AAV5USN1</accession>
<dbReference type="InterPro" id="IPR055220">
    <property type="entry name" value="SPRTN_ZBD"/>
</dbReference>
<feature type="compositionally biased region" description="Basic and acidic residues" evidence="3">
    <location>
        <begin position="552"/>
        <end position="562"/>
    </location>
</feature>
<dbReference type="PANTHER" id="PTHR21220:SF0">
    <property type="entry name" value="DNA-DEPENDENT METALLOPROTEASE SPRTN"/>
    <property type="match status" value="1"/>
</dbReference>
<gene>
    <name evidence="5" type="ORF">PFISCL1PPCAC_1005</name>
</gene>
<evidence type="ECO:0000313" key="5">
    <source>
        <dbReference type="EMBL" id="GMT09708.1"/>
    </source>
</evidence>
<feature type="region of interest" description="Disordered" evidence="3">
    <location>
        <begin position="216"/>
        <end position="457"/>
    </location>
</feature>
<evidence type="ECO:0000256" key="1">
    <source>
        <dbReference type="ARBA" id="ARBA00004123"/>
    </source>
</evidence>
<evidence type="ECO:0000256" key="2">
    <source>
        <dbReference type="ARBA" id="ARBA00023242"/>
    </source>
</evidence>
<dbReference type="GO" id="GO:0005634">
    <property type="term" value="C:nucleus"/>
    <property type="evidence" value="ECO:0007669"/>
    <property type="project" value="UniProtKB-SubCell"/>
</dbReference>
<feature type="region of interest" description="Disordered" evidence="3">
    <location>
        <begin position="532"/>
        <end position="565"/>
    </location>
</feature>
<feature type="domain" description="SprT-like" evidence="4">
    <location>
        <begin position="16"/>
        <end position="185"/>
    </location>
</feature>
<dbReference type="InterPro" id="IPR044245">
    <property type="entry name" value="Spartan"/>
</dbReference>
<comment type="subcellular location">
    <subcellularLocation>
        <location evidence="1">Nucleus</location>
    </subcellularLocation>
</comment>
<feature type="compositionally biased region" description="Acidic residues" evidence="3">
    <location>
        <begin position="365"/>
        <end position="379"/>
    </location>
</feature>
<keyword evidence="2" id="KW-0539">Nucleus</keyword>
<feature type="compositionally biased region" description="Acidic residues" evidence="3">
    <location>
        <begin position="437"/>
        <end position="447"/>
    </location>
</feature>
<name>A0AAV5USN1_9BILA</name>
<feature type="non-terminal residue" evidence="5">
    <location>
        <position position="587"/>
    </location>
</feature>
<evidence type="ECO:0000259" key="4">
    <source>
        <dbReference type="SMART" id="SM00731"/>
    </source>
</evidence>
<reference evidence="5" key="1">
    <citation type="submission" date="2023-10" db="EMBL/GenBank/DDBJ databases">
        <title>Genome assembly of Pristionchus species.</title>
        <authorList>
            <person name="Yoshida K."/>
            <person name="Sommer R.J."/>
        </authorList>
    </citation>
    <scope>NUCLEOTIDE SEQUENCE</scope>
    <source>
        <strain evidence="5">RS5133</strain>
    </source>
</reference>
<sequence>MGSLVDPSYELLDPTPDIHALFVQFDGRFFDGRLAACEVKWSARMTTCAGICSYEGGRGLCSIRLSKPLLTLRPRKDLIETLLHEMIHAFLFVTVRDRDRDGHGEQFQWHMRRINKEAKTNITIYHTFHAEVANYKTHHWRCSGSCRERRPFFGWVKRTTNRAPSKNDLWWAAHEQICGGKFVKVAEPKEFTEKQKRKDEIAAMKKEGGVTKKVGGVAKKEGGVNKKEGGVTKKSPKTDDPKQPKIDAAFRGGGAKLGGEAGVSRLLTDDKQKESVNGGGGQALGGGPGSSRLLDLFGTAEKSKDTVAGRENYRSTIDDYDDDEIQVIEPAPTVGRQRGGLKGGARDALEEDGGILRKNSKSKEEPDEEVVVDEEEEEQQEQHQEDDGFEEDEFDYEDEDVADRGQCYMGEGYDQSTTHQQEFVLDDDWAGRVVDEDMREEEEEDEPPPMTFGGREGEDPYVEQISVLEAIEASLTTEITRCCDNKSNEDMCDLFVQLEAVQTKLKCAKTAQEVYNQITKGRKKAEEAEFEMSMEAISDGEPPPVLSEGEVDVSHTAESQEKWRKKRELRKKILTERKEKEEKKKEK</sequence>
<feature type="compositionally biased region" description="Basic and acidic residues" evidence="3">
    <location>
        <begin position="301"/>
        <end position="317"/>
    </location>
</feature>
<dbReference type="GO" id="GO:0004222">
    <property type="term" value="F:metalloendopeptidase activity"/>
    <property type="evidence" value="ECO:0007669"/>
    <property type="project" value="InterPro"/>
</dbReference>
<dbReference type="GO" id="GO:0003697">
    <property type="term" value="F:single-stranded DNA binding"/>
    <property type="evidence" value="ECO:0007669"/>
    <property type="project" value="InterPro"/>
</dbReference>
<feature type="compositionally biased region" description="Gly residues" evidence="3">
    <location>
        <begin position="251"/>
        <end position="261"/>
    </location>
</feature>
<dbReference type="GO" id="GO:0031593">
    <property type="term" value="F:polyubiquitin modification-dependent protein binding"/>
    <property type="evidence" value="ECO:0007669"/>
    <property type="project" value="TreeGrafter"/>
</dbReference>
<dbReference type="Pfam" id="PF22934">
    <property type="entry name" value="SPRTN_ZBD"/>
    <property type="match status" value="1"/>
</dbReference>
<dbReference type="SMART" id="SM00731">
    <property type="entry name" value="SprT"/>
    <property type="match status" value="1"/>
</dbReference>
<protein>
    <recommendedName>
        <fullName evidence="4">SprT-like domain-containing protein</fullName>
    </recommendedName>
</protein>
<dbReference type="PANTHER" id="PTHR21220">
    <property type="entry name" value="DNA-DEPENDENT METALLOPROTEASE SPRTN"/>
    <property type="match status" value="1"/>
</dbReference>
<dbReference type="EMBL" id="BTSY01000001">
    <property type="protein sequence ID" value="GMT09708.1"/>
    <property type="molecule type" value="Genomic_DNA"/>
</dbReference>
<evidence type="ECO:0000256" key="3">
    <source>
        <dbReference type="SAM" id="MobiDB-lite"/>
    </source>
</evidence>
<feature type="compositionally biased region" description="Basic and acidic residues" evidence="3">
    <location>
        <begin position="218"/>
        <end position="245"/>
    </location>
</feature>
<dbReference type="AlphaFoldDB" id="A0AAV5USN1"/>
<dbReference type="Pfam" id="PF10263">
    <property type="entry name" value="SprT-like"/>
    <property type="match status" value="1"/>
</dbReference>
<dbReference type="Proteomes" id="UP001432322">
    <property type="component" value="Unassembled WGS sequence"/>
</dbReference>
<feature type="compositionally biased region" description="Acidic residues" evidence="3">
    <location>
        <begin position="387"/>
        <end position="401"/>
    </location>
</feature>
<feature type="compositionally biased region" description="Gly residues" evidence="3">
    <location>
        <begin position="277"/>
        <end position="289"/>
    </location>
</feature>
<organism evidence="5 6">
    <name type="scientific">Pristionchus fissidentatus</name>
    <dbReference type="NCBI Taxonomy" id="1538716"/>
    <lineage>
        <taxon>Eukaryota</taxon>
        <taxon>Metazoa</taxon>
        <taxon>Ecdysozoa</taxon>
        <taxon>Nematoda</taxon>
        <taxon>Chromadorea</taxon>
        <taxon>Rhabditida</taxon>
        <taxon>Rhabditina</taxon>
        <taxon>Diplogasteromorpha</taxon>
        <taxon>Diplogasteroidea</taxon>
        <taxon>Neodiplogasteridae</taxon>
        <taxon>Pristionchus</taxon>
    </lineage>
</organism>
<proteinExistence type="predicted"/>
<dbReference type="InterPro" id="IPR006640">
    <property type="entry name" value="SprT-like_domain"/>
</dbReference>